<name>A0ABW1IRB8_9BACL</name>
<organism evidence="2 3">
    <name type="scientific">Marinicrinis lubricantis</name>
    <dbReference type="NCBI Taxonomy" id="2086470"/>
    <lineage>
        <taxon>Bacteria</taxon>
        <taxon>Bacillati</taxon>
        <taxon>Bacillota</taxon>
        <taxon>Bacilli</taxon>
        <taxon>Bacillales</taxon>
        <taxon>Paenibacillaceae</taxon>
    </lineage>
</organism>
<dbReference type="EMBL" id="JBHSQV010000167">
    <property type="protein sequence ID" value="MFC5987621.1"/>
    <property type="molecule type" value="Genomic_DNA"/>
</dbReference>
<dbReference type="PANTHER" id="PTHR35024:SF4">
    <property type="entry name" value="POLYMER-FORMING CYTOSKELETAL PROTEIN"/>
    <property type="match status" value="1"/>
</dbReference>
<dbReference type="Pfam" id="PF04519">
    <property type="entry name" value="Bactofilin"/>
    <property type="match status" value="1"/>
</dbReference>
<proteinExistence type="inferred from homology"/>
<gene>
    <name evidence="2" type="ORF">ACFPXP_14540</name>
</gene>
<evidence type="ECO:0000256" key="1">
    <source>
        <dbReference type="ARBA" id="ARBA00044755"/>
    </source>
</evidence>
<protein>
    <submittedName>
        <fullName evidence="2">Polymer-forming cytoskeletal protein</fullName>
    </submittedName>
</protein>
<evidence type="ECO:0000313" key="2">
    <source>
        <dbReference type="EMBL" id="MFC5987621.1"/>
    </source>
</evidence>
<comment type="caution">
    <text evidence="2">The sequence shown here is derived from an EMBL/GenBank/DDBJ whole genome shotgun (WGS) entry which is preliminary data.</text>
</comment>
<comment type="similarity">
    <text evidence="1">Belongs to the bactofilin family.</text>
</comment>
<dbReference type="PANTHER" id="PTHR35024">
    <property type="entry name" value="HYPOTHETICAL CYTOSOLIC PROTEIN"/>
    <property type="match status" value="1"/>
</dbReference>
<dbReference type="InterPro" id="IPR007607">
    <property type="entry name" value="BacA/B"/>
</dbReference>
<evidence type="ECO:0000313" key="3">
    <source>
        <dbReference type="Proteomes" id="UP001596250"/>
    </source>
</evidence>
<dbReference type="RefSeq" id="WP_379895032.1">
    <property type="nucleotide sequence ID" value="NZ_CBCSCT010000035.1"/>
</dbReference>
<reference evidence="3" key="1">
    <citation type="journal article" date="2019" name="Int. J. Syst. Evol. Microbiol.">
        <title>The Global Catalogue of Microorganisms (GCM) 10K type strain sequencing project: providing services to taxonomists for standard genome sequencing and annotation.</title>
        <authorList>
            <consortium name="The Broad Institute Genomics Platform"/>
            <consortium name="The Broad Institute Genome Sequencing Center for Infectious Disease"/>
            <person name="Wu L."/>
            <person name="Ma J."/>
        </authorList>
    </citation>
    <scope>NUCLEOTIDE SEQUENCE [LARGE SCALE GENOMIC DNA]</scope>
    <source>
        <strain evidence="3">CCM 8749</strain>
    </source>
</reference>
<dbReference type="Proteomes" id="UP001596250">
    <property type="component" value="Unassembled WGS sequence"/>
</dbReference>
<sequence>MFKNKVKQSIDPSTTDTLIGEGSCFEGNLTSQATIRIEGQMKGDIQCEGDVIIGENGDVHSNIRARNLIVAGKLTGDAHAAELLKITSKGQIFGNVRCKSIVIEEGGTFSGSSDMAALGTDVSSQISQDTPVVSNPEQQAAGL</sequence>
<accession>A0ABW1IRB8</accession>
<keyword evidence="3" id="KW-1185">Reference proteome</keyword>